<comment type="caution">
    <text evidence="6">The sequence shown here is derived from an EMBL/GenBank/DDBJ whole genome shotgun (WGS) entry which is preliminary data.</text>
</comment>
<evidence type="ECO:0000256" key="3">
    <source>
        <dbReference type="PIRSR" id="PIRSR606225-1"/>
    </source>
</evidence>
<evidence type="ECO:0000256" key="2">
    <source>
        <dbReference type="ARBA" id="ARBA00010876"/>
    </source>
</evidence>
<dbReference type="CDD" id="cd02869">
    <property type="entry name" value="PseudoU_synth_RluA_like"/>
    <property type="match status" value="1"/>
</dbReference>
<evidence type="ECO:0000313" key="7">
    <source>
        <dbReference type="Proteomes" id="UP000051789"/>
    </source>
</evidence>
<feature type="domain" description="Pseudouridine synthase RsuA/RluA-like" evidence="5">
    <location>
        <begin position="85"/>
        <end position="238"/>
    </location>
</feature>
<dbReference type="GO" id="GO:0003723">
    <property type="term" value="F:RNA binding"/>
    <property type="evidence" value="ECO:0007669"/>
    <property type="project" value="InterPro"/>
</dbReference>
<accession>A0A0R2C8S3</accession>
<dbReference type="AlphaFoldDB" id="A0A0R2C8S3"/>
<reference evidence="6 7" key="1">
    <citation type="journal article" date="2015" name="Genome Announc.">
        <title>Expanding the biotechnology potential of lactobacilli through comparative genomics of 213 strains and associated genera.</title>
        <authorList>
            <person name="Sun Z."/>
            <person name="Harris H.M."/>
            <person name="McCann A."/>
            <person name="Guo C."/>
            <person name="Argimon S."/>
            <person name="Zhang W."/>
            <person name="Yang X."/>
            <person name="Jeffery I.B."/>
            <person name="Cooney J.C."/>
            <person name="Kagawa T.F."/>
            <person name="Liu W."/>
            <person name="Song Y."/>
            <person name="Salvetti E."/>
            <person name="Wrobel A."/>
            <person name="Rasinkangas P."/>
            <person name="Parkhill J."/>
            <person name="Rea M.C."/>
            <person name="O'Sullivan O."/>
            <person name="Ritari J."/>
            <person name="Douillard F.P."/>
            <person name="Paul Ross R."/>
            <person name="Yang R."/>
            <person name="Briner A.E."/>
            <person name="Felis G.E."/>
            <person name="de Vos W.M."/>
            <person name="Barrangou R."/>
            <person name="Klaenhammer T.R."/>
            <person name="Caufield P.W."/>
            <person name="Cui Y."/>
            <person name="Zhang H."/>
            <person name="O'Toole P.W."/>
        </authorList>
    </citation>
    <scope>NUCLEOTIDE SEQUENCE [LARGE SCALE GENOMIC DNA]</scope>
    <source>
        <strain evidence="6 7">DSM 22698</strain>
    </source>
</reference>
<dbReference type="EC" id="5.4.99.-" evidence="4"/>
<dbReference type="Proteomes" id="UP000051789">
    <property type="component" value="Unassembled WGS sequence"/>
</dbReference>
<dbReference type="PANTHER" id="PTHR21600">
    <property type="entry name" value="MITOCHONDRIAL RNA PSEUDOURIDINE SYNTHASE"/>
    <property type="match status" value="1"/>
</dbReference>
<keyword evidence="4" id="KW-0413">Isomerase</keyword>
<protein>
    <recommendedName>
        <fullName evidence="4">Pseudouridine synthase</fullName>
        <ecNumber evidence="4">5.4.99.-</ecNumber>
    </recommendedName>
</protein>
<evidence type="ECO:0000313" key="6">
    <source>
        <dbReference type="EMBL" id="KRM87744.1"/>
    </source>
</evidence>
<dbReference type="GO" id="GO:0140098">
    <property type="term" value="F:catalytic activity, acting on RNA"/>
    <property type="evidence" value="ECO:0007669"/>
    <property type="project" value="UniProtKB-ARBA"/>
</dbReference>
<dbReference type="NCBIfam" id="TIGR00005">
    <property type="entry name" value="rluA_subfam"/>
    <property type="match status" value="1"/>
</dbReference>
<dbReference type="InterPro" id="IPR050188">
    <property type="entry name" value="RluA_PseudoU_synthase"/>
</dbReference>
<evidence type="ECO:0000256" key="1">
    <source>
        <dbReference type="ARBA" id="ARBA00000073"/>
    </source>
</evidence>
<dbReference type="STRING" id="1423810.FD19_GL000019"/>
<dbReference type="GO" id="GO:0000455">
    <property type="term" value="P:enzyme-directed rRNA pseudouridine synthesis"/>
    <property type="evidence" value="ECO:0007669"/>
    <property type="project" value="TreeGrafter"/>
</dbReference>
<dbReference type="RefSeq" id="WP_054749650.1">
    <property type="nucleotide sequence ID" value="NZ_AYZK01000001.1"/>
</dbReference>
<sequence length="299" mass="33587">MDFTWNYQGPRQSLQKFLRHQGFSLTLLTKMKYHGGMVFVNHRQRNTTYKIRRGDAVFLRLPPEQPADSVVATPGPIDIVFEDRDLLIVNKPAGTASIPAANHQPDSMANFVKHYLQVTHAESTAVHVVTRLDRDTSGLMIFAKHSMAHSLLDRQLHSPQMRKEYYAISGGNEPLAAHGWMVMRLGLSSEFYMRRAVTLDGKKSATEYWTLAQHGRWALSRVLLHTGRTHQIRVHFAAINRPLVGDDLYGGAPGVGRQALHCAALTLRHPYTGATLRLTAPMPDDMRQFAQAHHLLTGA</sequence>
<dbReference type="PROSITE" id="PS01129">
    <property type="entry name" value="PSI_RLU"/>
    <property type="match status" value="1"/>
</dbReference>
<dbReference type="Gene3D" id="3.30.2350.10">
    <property type="entry name" value="Pseudouridine synthase"/>
    <property type="match status" value="1"/>
</dbReference>
<dbReference type="SUPFAM" id="SSF55120">
    <property type="entry name" value="Pseudouridine synthase"/>
    <property type="match status" value="1"/>
</dbReference>
<dbReference type="GO" id="GO:0009982">
    <property type="term" value="F:pseudouridine synthase activity"/>
    <property type="evidence" value="ECO:0007669"/>
    <property type="project" value="InterPro"/>
</dbReference>
<feature type="active site" evidence="3">
    <location>
        <position position="133"/>
    </location>
</feature>
<dbReference type="InterPro" id="IPR006224">
    <property type="entry name" value="PsdUridine_synth_RluA-like_CS"/>
</dbReference>
<dbReference type="PANTHER" id="PTHR21600:SF35">
    <property type="entry name" value="PSEUDOURIDINE SYNTHASE"/>
    <property type="match status" value="1"/>
</dbReference>
<dbReference type="InterPro" id="IPR006225">
    <property type="entry name" value="PsdUridine_synth_RluC/D"/>
</dbReference>
<dbReference type="EMBL" id="AYZK01000001">
    <property type="protein sequence ID" value="KRM87744.1"/>
    <property type="molecule type" value="Genomic_DNA"/>
</dbReference>
<dbReference type="PATRIC" id="fig|1423810.4.peg.19"/>
<dbReference type="InterPro" id="IPR020103">
    <property type="entry name" value="PsdUridine_synth_cat_dom_sf"/>
</dbReference>
<proteinExistence type="inferred from homology"/>
<organism evidence="6 7">
    <name type="scientific">Lacticaseibacillus thailandensis DSM 22698 = JCM 13996</name>
    <dbReference type="NCBI Taxonomy" id="1423810"/>
    <lineage>
        <taxon>Bacteria</taxon>
        <taxon>Bacillati</taxon>
        <taxon>Bacillota</taxon>
        <taxon>Bacilli</taxon>
        <taxon>Lactobacillales</taxon>
        <taxon>Lactobacillaceae</taxon>
        <taxon>Lacticaseibacillus</taxon>
    </lineage>
</organism>
<gene>
    <name evidence="6" type="ORF">FD19_GL000019</name>
</gene>
<dbReference type="InterPro" id="IPR006145">
    <property type="entry name" value="PsdUridine_synth_RsuA/RluA"/>
</dbReference>
<comment type="catalytic activity">
    <reaction evidence="1 4">
        <text>a uridine in RNA = a pseudouridine in RNA</text>
        <dbReference type="Rhea" id="RHEA:48348"/>
        <dbReference type="Rhea" id="RHEA-COMP:12068"/>
        <dbReference type="Rhea" id="RHEA-COMP:12069"/>
        <dbReference type="ChEBI" id="CHEBI:65314"/>
        <dbReference type="ChEBI" id="CHEBI:65315"/>
    </reaction>
</comment>
<dbReference type="Pfam" id="PF00849">
    <property type="entry name" value="PseudoU_synth_2"/>
    <property type="match status" value="1"/>
</dbReference>
<comment type="similarity">
    <text evidence="2 4">Belongs to the pseudouridine synthase RluA family.</text>
</comment>
<keyword evidence="7" id="KW-1185">Reference proteome</keyword>
<comment type="function">
    <text evidence="4">Responsible for synthesis of pseudouridine from uracil.</text>
</comment>
<evidence type="ECO:0000259" key="5">
    <source>
        <dbReference type="Pfam" id="PF00849"/>
    </source>
</evidence>
<evidence type="ECO:0000256" key="4">
    <source>
        <dbReference type="RuleBase" id="RU362028"/>
    </source>
</evidence>
<name>A0A0R2C8S3_9LACO</name>